<evidence type="ECO:0000256" key="3">
    <source>
        <dbReference type="ARBA" id="ARBA00022552"/>
    </source>
</evidence>
<dbReference type="InterPro" id="IPR056792">
    <property type="entry name" value="PRC_RimM"/>
</dbReference>
<keyword evidence="1 5" id="KW-0963">Cytoplasm</keyword>
<keyword evidence="4 5" id="KW-0143">Chaperone</keyword>
<evidence type="ECO:0000259" key="7">
    <source>
        <dbReference type="Pfam" id="PF24986"/>
    </source>
</evidence>
<dbReference type="InterPro" id="IPR002676">
    <property type="entry name" value="RimM_N"/>
</dbReference>
<comment type="similarity">
    <text evidence="5">Belongs to the RimM family.</text>
</comment>
<gene>
    <name evidence="5 8" type="primary">rimM</name>
    <name evidence="8" type="ORF">GFC01_07940</name>
</gene>
<protein>
    <recommendedName>
        <fullName evidence="5">Ribosome maturation factor RimM</fullName>
    </recommendedName>
</protein>
<evidence type="ECO:0000259" key="6">
    <source>
        <dbReference type="Pfam" id="PF01782"/>
    </source>
</evidence>
<dbReference type="Gene3D" id="2.40.30.60">
    <property type="entry name" value="RimM"/>
    <property type="match status" value="1"/>
</dbReference>
<dbReference type="HAMAP" id="MF_00014">
    <property type="entry name" value="Ribosome_mat_RimM"/>
    <property type="match status" value="1"/>
</dbReference>
<dbReference type="SUPFAM" id="SSF50447">
    <property type="entry name" value="Translation proteins"/>
    <property type="match status" value="1"/>
</dbReference>
<sequence length="171" mass="19471">MSDEYISIGKVVNTQGHRGAVRVLPLTDFPERFETMSVVQVYHLGRRRAFHIEETGRHKKFIIIKFKEVVDMNAARELKGALLQVTRDELVPLPEDTYYIFDIIGLNVFTVEGRPLGRVRDVLSTGANDVYIVEKEDNKPLLVPALKQVVREIDLAGRRMVVDLPPGLMDE</sequence>
<dbReference type="InterPro" id="IPR011961">
    <property type="entry name" value="RimM"/>
</dbReference>
<organism evidence="8 9">
    <name type="scientific">Desulfofundulus thermobenzoicus</name>
    <dbReference type="NCBI Taxonomy" id="29376"/>
    <lineage>
        <taxon>Bacteria</taxon>
        <taxon>Bacillati</taxon>
        <taxon>Bacillota</taxon>
        <taxon>Clostridia</taxon>
        <taxon>Eubacteriales</taxon>
        <taxon>Peptococcaceae</taxon>
        <taxon>Desulfofundulus</taxon>
    </lineage>
</organism>
<dbReference type="GO" id="GO:0043022">
    <property type="term" value="F:ribosome binding"/>
    <property type="evidence" value="ECO:0007669"/>
    <property type="project" value="InterPro"/>
</dbReference>
<dbReference type="Gene3D" id="2.30.30.240">
    <property type="entry name" value="PRC-barrel domain"/>
    <property type="match status" value="1"/>
</dbReference>
<evidence type="ECO:0000313" key="8">
    <source>
        <dbReference type="EMBL" id="MQL52203.1"/>
    </source>
</evidence>
<dbReference type="Pfam" id="PF01782">
    <property type="entry name" value="RimM"/>
    <property type="match status" value="1"/>
</dbReference>
<comment type="subcellular location">
    <subcellularLocation>
        <location evidence="5">Cytoplasm</location>
    </subcellularLocation>
</comment>
<dbReference type="NCBIfam" id="TIGR02273">
    <property type="entry name" value="16S_RimM"/>
    <property type="match status" value="1"/>
</dbReference>
<dbReference type="Proteomes" id="UP000441717">
    <property type="component" value="Unassembled WGS sequence"/>
</dbReference>
<dbReference type="GO" id="GO:0042274">
    <property type="term" value="P:ribosomal small subunit biogenesis"/>
    <property type="evidence" value="ECO:0007669"/>
    <property type="project" value="UniProtKB-UniRule"/>
</dbReference>
<dbReference type="InterPro" id="IPR011033">
    <property type="entry name" value="PRC_barrel-like_sf"/>
</dbReference>
<feature type="domain" description="Ribosome maturation factor RimM PRC barrel" evidence="7">
    <location>
        <begin position="101"/>
        <end position="168"/>
    </location>
</feature>
<dbReference type="SUPFAM" id="SSF50346">
    <property type="entry name" value="PRC-barrel domain"/>
    <property type="match status" value="1"/>
</dbReference>
<dbReference type="PANTHER" id="PTHR33692:SF1">
    <property type="entry name" value="RIBOSOME MATURATION FACTOR RIMM"/>
    <property type="match status" value="1"/>
</dbReference>
<dbReference type="GO" id="GO:0005840">
    <property type="term" value="C:ribosome"/>
    <property type="evidence" value="ECO:0007669"/>
    <property type="project" value="InterPro"/>
</dbReference>
<accession>A0A6N7IRK1</accession>
<evidence type="ECO:0000256" key="4">
    <source>
        <dbReference type="ARBA" id="ARBA00023186"/>
    </source>
</evidence>
<keyword evidence="2 5" id="KW-0690">Ribosome biogenesis</keyword>
<evidence type="ECO:0000256" key="2">
    <source>
        <dbReference type="ARBA" id="ARBA00022517"/>
    </source>
</evidence>
<evidence type="ECO:0000256" key="1">
    <source>
        <dbReference type="ARBA" id="ARBA00022490"/>
    </source>
</evidence>
<reference evidence="8 9" key="1">
    <citation type="submission" date="2019-10" db="EMBL/GenBank/DDBJ databases">
        <title>Comparative genomics of sulfur disproportionating microorganisms.</title>
        <authorList>
            <person name="Ward L.M."/>
            <person name="Bertran E."/>
            <person name="Johnston D."/>
        </authorList>
    </citation>
    <scope>NUCLEOTIDE SEQUENCE [LARGE SCALE GENOMIC DNA]</scope>
    <source>
        <strain evidence="8 9">DSM 14055</strain>
    </source>
</reference>
<keyword evidence="3 5" id="KW-0698">rRNA processing</keyword>
<feature type="domain" description="RimM N-terminal" evidence="6">
    <location>
        <begin position="8"/>
        <end position="88"/>
    </location>
</feature>
<proteinExistence type="inferred from homology"/>
<evidence type="ECO:0000256" key="5">
    <source>
        <dbReference type="HAMAP-Rule" id="MF_00014"/>
    </source>
</evidence>
<evidence type="ECO:0000313" key="9">
    <source>
        <dbReference type="Proteomes" id="UP000441717"/>
    </source>
</evidence>
<dbReference type="InterPro" id="IPR036976">
    <property type="entry name" value="RimM_N_sf"/>
</dbReference>
<dbReference type="PANTHER" id="PTHR33692">
    <property type="entry name" value="RIBOSOME MATURATION FACTOR RIMM"/>
    <property type="match status" value="1"/>
</dbReference>
<dbReference type="GO" id="GO:0006364">
    <property type="term" value="P:rRNA processing"/>
    <property type="evidence" value="ECO:0007669"/>
    <property type="project" value="UniProtKB-UniRule"/>
</dbReference>
<keyword evidence="9" id="KW-1185">Reference proteome</keyword>
<dbReference type="EMBL" id="WHYR01000017">
    <property type="protein sequence ID" value="MQL52203.1"/>
    <property type="molecule type" value="Genomic_DNA"/>
</dbReference>
<comment type="function">
    <text evidence="5">An accessory protein needed during the final step in the assembly of 30S ribosomal subunit, possibly for assembly of the head region. Essential for efficient processing of 16S rRNA. May be needed both before and after RbfA during the maturation of 16S rRNA. It has affinity for free ribosomal 30S subunits but not for 70S ribosomes.</text>
</comment>
<dbReference type="GO" id="GO:0005737">
    <property type="term" value="C:cytoplasm"/>
    <property type="evidence" value="ECO:0007669"/>
    <property type="project" value="UniProtKB-SubCell"/>
</dbReference>
<name>A0A6N7IRK1_9FIRM</name>
<dbReference type="AlphaFoldDB" id="A0A6N7IRK1"/>
<dbReference type="InterPro" id="IPR009000">
    <property type="entry name" value="Transl_B-barrel_sf"/>
</dbReference>
<dbReference type="Pfam" id="PF24986">
    <property type="entry name" value="PRC_RimM"/>
    <property type="match status" value="1"/>
</dbReference>
<comment type="subunit">
    <text evidence="5">Binds ribosomal protein uS19.</text>
</comment>
<comment type="domain">
    <text evidence="5">The PRC barrel domain binds ribosomal protein uS19.</text>
</comment>
<comment type="caution">
    <text evidence="8">The sequence shown here is derived from an EMBL/GenBank/DDBJ whole genome shotgun (WGS) entry which is preliminary data.</text>
</comment>